<dbReference type="SUPFAM" id="SSF55729">
    <property type="entry name" value="Acyl-CoA N-acyltransferases (Nat)"/>
    <property type="match status" value="1"/>
</dbReference>
<accession>A0A6M4GVP0</accession>
<dbReference type="InterPro" id="IPR016181">
    <property type="entry name" value="Acyl_CoA_acyltransferase"/>
</dbReference>
<dbReference type="PANTHER" id="PTHR43792">
    <property type="entry name" value="GNAT FAMILY, PUTATIVE (AFU_ORTHOLOGUE AFUA_3G00765)-RELATED-RELATED"/>
    <property type="match status" value="1"/>
</dbReference>
<reference evidence="2 3" key="1">
    <citation type="submission" date="2020-04" db="EMBL/GenBank/DDBJ databases">
        <title>Usitatibacter rugosus gen. nov., sp. nov. and Usitatibacter palustris sp. nov., novel members of Usitatibacteraceae fam. nov. within the order Nitrosomonadales isolated from soil.</title>
        <authorList>
            <person name="Huber K.J."/>
            <person name="Neumann-Schaal M."/>
            <person name="Geppert A."/>
            <person name="Luckner M."/>
            <person name="Wanner G."/>
            <person name="Overmann J."/>
        </authorList>
    </citation>
    <scope>NUCLEOTIDE SEQUENCE [LARGE SCALE GENOMIC DNA]</scope>
    <source>
        <strain evidence="2 3">0125_3</strain>
    </source>
</reference>
<protein>
    <recommendedName>
        <fullName evidence="1">N-acetyltransferase domain-containing protein</fullName>
    </recommendedName>
</protein>
<evidence type="ECO:0000313" key="2">
    <source>
        <dbReference type="EMBL" id="QJR11340.1"/>
    </source>
</evidence>
<dbReference type="Gene3D" id="3.40.630.30">
    <property type="match status" value="1"/>
</dbReference>
<keyword evidence="3" id="KW-1185">Reference proteome</keyword>
<dbReference type="InterPro" id="IPR051531">
    <property type="entry name" value="N-acetyltransferase"/>
</dbReference>
<evidence type="ECO:0000259" key="1">
    <source>
        <dbReference type="PROSITE" id="PS51186"/>
    </source>
</evidence>
<dbReference type="EMBL" id="CP053069">
    <property type="protein sequence ID" value="QJR11340.1"/>
    <property type="molecule type" value="Genomic_DNA"/>
</dbReference>
<dbReference type="AlphaFoldDB" id="A0A6M4GVP0"/>
<evidence type="ECO:0000313" key="3">
    <source>
        <dbReference type="Proteomes" id="UP000501534"/>
    </source>
</evidence>
<dbReference type="RefSeq" id="WP_171092607.1">
    <property type="nucleotide sequence ID" value="NZ_CP053069.1"/>
</dbReference>
<dbReference type="PROSITE" id="PS51186">
    <property type="entry name" value="GNAT"/>
    <property type="match status" value="1"/>
</dbReference>
<organism evidence="2 3">
    <name type="scientific">Usitatibacter rugosus</name>
    <dbReference type="NCBI Taxonomy" id="2732067"/>
    <lineage>
        <taxon>Bacteria</taxon>
        <taxon>Pseudomonadati</taxon>
        <taxon>Pseudomonadota</taxon>
        <taxon>Betaproteobacteria</taxon>
        <taxon>Nitrosomonadales</taxon>
        <taxon>Usitatibacteraceae</taxon>
        <taxon>Usitatibacter</taxon>
    </lineage>
</organism>
<sequence>MKVLRTERLVLEPLQEAHASEMFRILVDPIIYTYLHERPPFTEDELRARYRFLERRRSPDGAHEWLSWVLRGPGGEVYGHITAIVHARGAADLTVLITPRMWRQGFGREALKSAIADLKANHRATYFFATVSPRNEQGIALFQHLGFRLVGRSDFDLRAVDNGDLVFVNGRHPNGGDN</sequence>
<proteinExistence type="predicted"/>
<dbReference type="GO" id="GO:0016747">
    <property type="term" value="F:acyltransferase activity, transferring groups other than amino-acyl groups"/>
    <property type="evidence" value="ECO:0007669"/>
    <property type="project" value="InterPro"/>
</dbReference>
<feature type="domain" description="N-acetyltransferase" evidence="1">
    <location>
        <begin position="17"/>
        <end position="172"/>
    </location>
</feature>
<dbReference type="Pfam" id="PF13302">
    <property type="entry name" value="Acetyltransf_3"/>
    <property type="match status" value="1"/>
</dbReference>
<dbReference type="PANTHER" id="PTHR43792:SF16">
    <property type="entry name" value="N-ACETYLTRANSFERASE DOMAIN-CONTAINING PROTEIN"/>
    <property type="match status" value="1"/>
</dbReference>
<dbReference type="KEGG" id="uru:DSM104443_02415"/>
<gene>
    <name evidence="2" type="ORF">DSM104443_02415</name>
</gene>
<dbReference type="InterPro" id="IPR000182">
    <property type="entry name" value="GNAT_dom"/>
</dbReference>
<dbReference type="Proteomes" id="UP000501534">
    <property type="component" value="Chromosome"/>
</dbReference>
<name>A0A6M4GVP0_9PROT</name>